<accession>A0ABU3HYT7</accession>
<evidence type="ECO:0000313" key="2">
    <source>
        <dbReference type="EMBL" id="MDT3725872.1"/>
    </source>
</evidence>
<protein>
    <submittedName>
        <fullName evidence="2">Uncharacterized protein</fullName>
    </submittedName>
</protein>
<evidence type="ECO:0000256" key="1">
    <source>
        <dbReference type="SAM" id="MobiDB-lite"/>
    </source>
</evidence>
<gene>
    <name evidence="2" type="ORF">ROS62_13695</name>
</gene>
<organism evidence="2 3">
    <name type="scientific">Streptomyces althioticus subsp. attaecolombicae</name>
    <dbReference type="NCBI Taxonomy" id="3075534"/>
    <lineage>
        <taxon>Bacteria</taxon>
        <taxon>Bacillati</taxon>
        <taxon>Actinomycetota</taxon>
        <taxon>Actinomycetes</taxon>
        <taxon>Kitasatosporales</taxon>
        <taxon>Streptomycetaceae</taxon>
        <taxon>Streptomyces</taxon>
        <taxon>Streptomyces althioticus group</taxon>
    </lineage>
</organism>
<feature type="compositionally biased region" description="Basic and acidic residues" evidence="1">
    <location>
        <begin position="21"/>
        <end position="31"/>
    </location>
</feature>
<reference evidence="2" key="1">
    <citation type="submission" date="2024-05" db="EMBL/GenBank/DDBJ databases">
        <title>30 novel species of actinomycetes from the DSMZ collection.</title>
        <authorList>
            <person name="Nouioui I."/>
        </authorList>
    </citation>
    <scope>NUCLEOTIDE SEQUENCE</scope>
    <source>
        <strain evidence="2">DSM 41972</strain>
    </source>
</reference>
<dbReference type="EMBL" id="JAVSGH010000013">
    <property type="protein sequence ID" value="MDT3725872.1"/>
    <property type="molecule type" value="Genomic_DNA"/>
</dbReference>
<dbReference type="Proteomes" id="UP001181313">
    <property type="component" value="Unassembled WGS sequence"/>
</dbReference>
<sequence>MHRMDPATHLGRRSYISPHSHRPDGRTHLEHTTDTVLALVRTVTAADAPP</sequence>
<comment type="caution">
    <text evidence="2">The sequence shown here is derived from an EMBL/GenBank/DDBJ whole genome shotgun (WGS) entry which is preliminary data.</text>
</comment>
<feature type="region of interest" description="Disordered" evidence="1">
    <location>
        <begin position="1"/>
        <end position="31"/>
    </location>
</feature>
<name>A0ABU3HYT7_9ACTN</name>
<evidence type="ECO:0000313" key="3">
    <source>
        <dbReference type="Proteomes" id="UP001181313"/>
    </source>
</evidence>
<proteinExistence type="predicted"/>
<keyword evidence="3" id="KW-1185">Reference proteome</keyword>